<evidence type="ECO:0000313" key="3">
    <source>
        <dbReference type="Proteomes" id="UP000272015"/>
    </source>
</evidence>
<dbReference type="InterPro" id="IPR007712">
    <property type="entry name" value="RelE/ParE_toxin"/>
</dbReference>
<dbReference type="EMBL" id="QZVS01000082">
    <property type="protein sequence ID" value="RJT88467.1"/>
    <property type="molecule type" value="Genomic_DNA"/>
</dbReference>
<evidence type="ECO:0000313" key="2">
    <source>
        <dbReference type="EMBL" id="RJT88467.1"/>
    </source>
</evidence>
<dbReference type="Proteomes" id="UP000272015">
    <property type="component" value="Unassembled WGS sequence"/>
</dbReference>
<reference evidence="2 3" key="1">
    <citation type="submission" date="2018-09" db="EMBL/GenBank/DDBJ databases">
        <title>Novel species of Cryobacterium.</title>
        <authorList>
            <person name="Liu Q."/>
            <person name="Xin Y.-H."/>
        </authorList>
    </citation>
    <scope>NUCLEOTIDE SEQUENCE [LARGE SCALE GENOMIC DNA]</scope>
    <source>
        <strain evidence="2 3">Hh39</strain>
    </source>
</reference>
<sequence length="120" mass="13538">MRAGYRLTHAAQADIIAILAWTDEQFGEQARKRYEALIGTAIRDAAARSDDVGCLPRPELGDGVFSWHLAQSRDHAPGKTVHSPRHFLLCRREGEVSVIGRVLHDAMEPRQLLDSRPRWD</sequence>
<dbReference type="InterPro" id="IPR035093">
    <property type="entry name" value="RelE/ParE_toxin_dom_sf"/>
</dbReference>
<dbReference type="Pfam" id="PF05016">
    <property type="entry name" value="ParE_toxin"/>
    <property type="match status" value="1"/>
</dbReference>
<evidence type="ECO:0000256" key="1">
    <source>
        <dbReference type="ARBA" id="ARBA00022649"/>
    </source>
</evidence>
<proteinExistence type="predicted"/>
<dbReference type="Gene3D" id="3.30.2310.20">
    <property type="entry name" value="RelE-like"/>
    <property type="match status" value="1"/>
</dbReference>
<comment type="caution">
    <text evidence="2">The sequence shown here is derived from an EMBL/GenBank/DDBJ whole genome shotgun (WGS) entry which is preliminary data.</text>
</comment>
<dbReference type="AlphaFoldDB" id="A0A3A5MEA4"/>
<dbReference type="OrthoDB" id="516834at2"/>
<accession>A0A3A5MEA4</accession>
<protein>
    <submittedName>
        <fullName evidence="2">Type II toxin-antitoxin system RelE/ParE family toxin</fullName>
    </submittedName>
</protein>
<name>A0A3A5MEA4_9MICO</name>
<keyword evidence="3" id="KW-1185">Reference proteome</keyword>
<keyword evidence="1" id="KW-1277">Toxin-antitoxin system</keyword>
<gene>
    <name evidence="2" type="ORF">D6T64_10015</name>
</gene>
<organism evidence="2 3">
    <name type="scientific">Cryobacterium melibiosiphilum</name>
    <dbReference type="NCBI Taxonomy" id="995039"/>
    <lineage>
        <taxon>Bacteria</taxon>
        <taxon>Bacillati</taxon>
        <taxon>Actinomycetota</taxon>
        <taxon>Actinomycetes</taxon>
        <taxon>Micrococcales</taxon>
        <taxon>Microbacteriaceae</taxon>
        <taxon>Cryobacterium</taxon>
    </lineage>
</organism>
<dbReference type="RefSeq" id="WP_119974538.1">
    <property type="nucleotide sequence ID" value="NZ_JBHSQA010000001.1"/>
</dbReference>